<dbReference type="PANTHER" id="PTHR39173:SF1">
    <property type="entry name" value="ACETYLTRANSFERASE"/>
    <property type="match status" value="1"/>
</dbReference>
<proteinExistence type="predicted"/>
<dbReference type="Pfam" id="PF13302">
    <property type="entry name" value="Acetyltransf_3"/>
    <property type="match status" value="1"/>
</dbReference>
<dbReference type="CDD" id="cd04301">
    <property type="entry name" value="NAT_SF"/>
    <property type="match status" value="1"/>
</dbReference>
<dbReference type="AlphaFoldDB" id="A0A2A5JDA9"/>
<dbReference type="PROSITE" id="PS51186">
    <property type="entry name" value="GNAT"/>
    <property type="match status" value="1"/>
</dbReference>
<dbReference type="PANTHER" id="PTHR39173">
    <property type="entry name" value="ACETYLTRANSFERASE"/>
    <property type="match status" value="1"/>
</dbReference>
<organism evidence="2 3">
    <name type="scientific">Rhodococcus qingshengii</name>
    <dbReference type="NCBI Taxonomy" id="334542"/>
    <lineage>
        <taxon>Bacteria</taxon>
        <taxon>Bacillati</taxon>
        <taxon>Actinomycetota</taxon>
        <taxon>Actinomycetes</taxon>
        <taxon>Mycobacteriales</taxon>
        <taxon>Nocardiaceae</taxon>
        <taxon>Rhodococcus</taxon>
        <taxon>Rhodococcus erythropolis group</taxon>
    </lineage>
</organism>
<name>A0A2A5JDA9_RHOSG</name>
<dbReference type="RefSeq" id="WP_060938823.1">
    <property type="nucleotide sequence ID" value="NZ_NOVD01000004.1"/>
</dbReference>
<dbReference type="SUPFAM" id="SSF55729">
    <property type="entry name" value="Acyl-CoA N-acyltransferases (Nat)"/>
    <property type="match status" value="1"/>
</dbReference>
<reference evidence="2 3" key="1">
    <citation type="submission" date="2017-07" db="EMBL/GenBank/DDBJ databases">
        <title>Draft sequence of Rhodococcus enclensis 23b-28.</title>
        <authorList>
            <person name="Besaury L."/>
            <person name="Sancelme M."/>
            <person name="Amato P."/>
            <person name="Lallement A."/>
            <person name="Delort A.-M."/>
        </authorList>
    </citation>
    <scope>NUCLEOTIDE SEQUENCE [LARGE SCALE GENOMIC DNA]</scope>
    <source>
        <strain evidence="2 3">23b-28</strain>
    </source>
</reference>
<dbReference type="InterPro" id="IPR016181">
    <property type="entry name" value="Acyl_CoA_acyltransferase"/>
</dbReference>
<feature type="domain" description="N-acetyltransferase" evidence="1">
    <location>
        <begin position="38"/>
        <end position="193"/>
    </location>
</feature>
<keyword evidence="2" id="KW-0808">Transferase</keyword>
<dbReference type="Proteomes" id="UP000230886">
    <property type="component" value="Unassembled WGS sequence"/>
</dbReference>
<accession>A0A2A5JDA9</accession>
<dbReference type="InterPro" id="IPR000182">
    <property type="entry name" value="GNAT_dom"/>
</dbReference>
<comment type="caution">
    <text evidence="2">The sequence shown here is derived from an EMBL/GenBank/DDBJ whole genome shotgun (WGS) entry which is preliminary data.</text>
</comment>
<dbReference type="EMBL" id="NOVD01000004">
    <property type="protein sequence ID" value="PCK27574.1"/>
    <property type="molecule type" value="Genomic_DNA"/>
</dbReference>
<evidence type="ECO:0000259" key="1">
    <source>
        <dbReference type="PROSITE" id="PS51186"/>
    </source>
</evidence>
<dbReference type="Gene3D" id="3.40.630.30">
    <property type="match status" value="1"/>
</dbReference>
<protein>
    <submittedName>
        <fullName evidence="2">GNAT family N-acetyltransferase</fullName>
    </submittedName>
</protein>
<dbReference type="GO" id="GO:0016747">
    <property type="term" value="F:acyltransferase activity, transferring groups other than amino-acyl groups"/>
    <property type="evidence" value="ECO:0007669"/>
    <property type="project" value="InterPro"/>
</dbReference>
<gene>
    <name evidence="2" type="ORF">CHR55_08580</name>
</gene>
<sequence>MTVDLVAPDEALWASWLESRDEWGGPQADQPGSALGVTQRLDLDLASRDGFGQWVQELLAQPEAVPGPDIVPATNWWIVRDGRYLGAIQLRHSLNEFLADVGGHIGYGVRPSERRKGLASAALREVLTYAGDPVGLSRVLITCDETNAGSRKAIEGCGGLLDSVRPADQLSRNLGHTGDTLRYWAVTGRSSVS</sequence>
<evidence type="ECO:0000313" key="2">
    <source>
        <dbReference type="EMBL" id="PCK27574.1"/>
    </source>
</evidence>
<evidence type="ECO:0000313" key="3">
    <source>
        <dbReference type="Proteomes" id="UP000230886"/>
    </source>
</evidence>